<feature type="domain" description="Beta-lactamase-related" evidence="2">
    <location>
        <begin position="247"/>
        <end position="423"/>
    </location>
</feature>
<evidence type="ECO:0000313" key="5">
    <source>
        <dbReference type="Proteomes" id="UP000325780"/>
    </source>
</evidence>
<accession>A0A5N6U655</accession>
<dbReference type="Proteomes" id="UP000325780">
    <property type="component" value="Unassembled WGS sequence"/>
</dbReference>
<dbReference type="Pfam" id="PF26335">
    <property type="entry name" value="ARB_00930_C"/>
    <property type="match status" value="1"/>
</dbReference>
<proteinExistence type="predicted"/>
<dbReference type="InterPro" id="IPR012338">
    <property type="entry name" value="Beta-lactam/transpept-like"/>
</dbReference>
<reference evidence="4 5" key="1">
    <citation type="submission" date="2019-04" db="EMBL/GenBank/DDBJ databases">
        <title>Friends and foes A comparative genomics study of 23 Aspergillus species from section Flavi.</title>
        <authorList>
            <consortium name="DOE Joint Genome Institute"/>
            <person name="Kjaerbolling I."/>
            <person name="Vesth T."/>
            <person name="Frisvad J.C."/>
            <person name="Nybo J.L."/>
            <person name="Theobald S."/>
            <person name="Kildgaard S."/>
            <person name="Isbrandt T."/>
            <person name="Kuo A."/>
            <person name="Sato A."/>
            <person name="Lyhne E.K."/>
            <person name="Kogle M.E."/>
            <person name="Wiebenga A."/>
            <person name="Kun R.S."/>
            <person name="Lubbers R.J."/>
            <person name="Makela M.R."/>
            <person name="Barry K."/>
            <person name="Chovatia M."/>
            <person name="Clum A."/>
            <person name="Daum C."/>
            <person name="Haridas S."/>
            <person name="He G."/>
            <person name="LaButti K."/>
            <person name="Lipzen A."/>
            <person name="Mondo S."/>
            <person name="Riley R."/>
            <person name="Salamov A."/>
            <person name="Simmons B.A."/>
            <person name="Magnuson J.K."/>
            <person name="Henrissat B."/>
            <person name="Mortensen U.H."/>
            <person name="Larsen T.O."/>
            <person name="Devries R.P."/>
            <person name="Grigoriev I.V."/>
            <person name="Machida M."/>
            <person name="Baker S.E."/>
            <person name="Andersen M.R."/>
        </authorList>
    </citation>
    <scope>NUCLEOTIDE SEQUENCE [LARGE SCALE GENOMIC DNA]</scope>
    <source>
        <strain evidence="4 5">IBT 18842</strain>
    </source>
</reference>
<evidence type="ECO:0000256" key="1">
    <source>
        <dbReference type="SAM" id="SignalP"/>
    </source>
</evidence>
<evidence type="ECO:0000259" key="3">
    <source>
        <dbReference type="Pfam" id="PF26335"/>
    </source>
</evidence>
<keyword evidence="1" id="KW-0732">Signal</keyword>
<organism evidence="4 5">
    <name type="scientific">Aspergillus avenaceus</name>
    <dbReference type="NCBI Taxonomy" id="36643"/>
    <lineage>
        <taxon>Eukaryota</taxon>
        <taxon>Fungi</taxon>
        <taxon>Dikarya</taxon>
        <taxon>Ascomycota</taxon>
        <taxon>Pezizomycotina</taxon>
        <taxon>Eurotiomycetes</taxon>
        <taxon>Eurotiomycetidae</taxon>
        <taxon>Eurotiales</taxon>
        <taxon>Aspergillaceae</taxon>
        <taxon>Aspergillus</taxon>
        <taxon>Aspergillus subgen. Circumdati</taxon>
    </lineage>
</organism>
<dbReference type="Pfam" id="PF00144">
    <property type="entry name" value="Beta-lactamase"/>
    <property type="match status" value="1"/>
</dbReference>
<dbReference type="EMBL" id="ML742032">
    <property type="protein sequence ID" value="KAE8154086.1"/>
    <property type="molecule type" value="Genomic_DNA"/>
</dbReference>
<evidence type="ECO:0000313" key="4">
    <source>
        <dbReference type="EMBL" id="KAE8154086.1"/>
    </source>
</evidence>
<feature type="signal peptide" evidence="1">
    <location>
        <begin position="1"/>
        <end position="19"/>
    </location>
</feature>
<name>A0A5N6U655_ASPAV</name>
<feature type="chain" id="PRO_5024832765" evidence="1">
    <location>
        <begin position="20"/>
        <end position="598"/>
    </location>
</feature>
<dbReference type="Gene3D" id="3.40.710.10">
    <property type="entry name" value="DD-peptidase/beta-lactamase superfamily"/>
    <property type="match status" value="1"/>
</dbReference>
<keyword evidence="5" id="KW-1185">Reference proteome</keyword>
<feature type="domain" description="Beta-lactamase-like ARB-00930-like C-terminal" evidence="3">
    <location>
        <begin position="454"/>
        <end position="598"/>
    </location>
</feature>
<dbReference type="InterPro" id="IPR001466">
    <property type="entry name" value="Beta-lactam-related"/>
</dbReference>
<gene>
    <name evidence="4" type="ORF">BDV25DRAFT_136231</name>
</gene>
<dbReference type="InterPro" id="IPR058664">
    <property type="entry name" value="ARB_00930-like_C"/>
</dbReference>
<sequence length="598" mass="63537">MLLSHIVPALSLCLPAACAGILGPVYPPPQDLTSDSSRVAAAWKNFTATLDGGLKHNDNSSGLVSQLKDLTFSVGLFSPRDGAAERLQYHHTGPEVANSSHGTNKVDGDSIYRIASVSKLVTVFAGLLELDDSDWDRPLTDIFPELADFVKEKAGNFQPVYDTQWDKITLNAIAGQLGGIPRGGEVDLLSVFASLKASGAEGAESVNPASYGLPPLDENDTALMPPCFGDNRQFCDLVSWPEGEADNAPVFLPWAAPQYANSGYIFLGLAIANLTGKSLDEVYQDTVFDPLGMTSSYTDPVEESDPNYSRTVVAGPPEANYALKGGVSKASGGLLSTTNDLAKLGIAILNSTLLPADQTRKWLKPGSFGADLQYGVGRPWEIYRYVHLGSGVVTDIYTKMGDSGYYGGILAVIPDYDVGFSVLDASSLDTRSASATIAMDLIINAILPALMQQAAIEAQKNYAGTYRSAETNSSITLAVSPPSRPGPGLAVSSWISNGTDLTPALSSVLDSKNARFVPTVLPQGSTGKAAFRTYVPPQEVDTGSLQMLTSQLYALNSFLLVDGVRYGGKDLKMFVFDIEDGRAGSVALEAFRSTLKRV</sequence>
<protein>
    <submittedName>
        <fullName evidence="4">Beta-lactamase/transpeptidase-like protein</fullName>
    </submittedName>
</protein>
<dbReference type="SUPFAM" id="SSF56601">
    <property type="entry name" value="beta-lactamase/transpeptidase-like"/>
    <property type="match status" value="1"/>
</dbReference>
<dbReference type="OrthoDB" id="10250282at2759"/>
<evidence type="ECO:0000259" key="2">
    <source>
        <dbReference type="Pfam" id="PF00144"/>
    </source>
</evidence>
<dbReference type="AlphaFoldDB" id="A0A5N6U655"/>
<dbReference type="InterPro" id="IPR051478">
    <property type="entry name" value="Beta-lactamase-like_AB/R"/>
</dbReference>
<dbReference type="PANTHER" id="PTHR22935:SF97">
    <property type="entry name" value="BETA-LACTAMASE-RELATED DOMAIN-CONTAINING PROTEIN"/>
    <property type="match status" value="1"/>
</dbReference>
<dbReference type="PANTHER" id="PTHR22935">
    <property type="entry name" value="PENICILLIN-BINDING PROTEIN"/>
    <property type="match status" value="1"/>
</dbReference>